<protein>
    <submittedName>
        <fullName evidence="1">Uncharacterized protein</fullName>
    </submittedName>
</protein>
<reference evidence="1 2" key="1">
    <citation type="journal article" date="2019" name="Nat. Ecol. Evol.">
        <title>Megaphylogeny resolves global patterns of mushroom evolution.</title>
        <authorList>
            <person name="Varga T."/>
            <person name="Krizsan K."/>
            <person name="Foldi C."/>
            <person name="Dima B."/>
            <person name="Sanchez-Garcia M."/>
            <person name="Sanchez-Ramirez S."/>
            <person name="Szollosi G.J."/>
            <person name="Szarkandi J.G."/>
            <person name="Papp V."/>
            <person name="Albert L."/>
            <person name="Andreopoulos W."/>
            <person name="Angelini C."/>
            <person name="Antonin V."/>
            <person name="Barry K.W."/>
            <person name="Bougher N.L."/>
            <person name="Buchanan P."/>
            <person name="Buyck B."/>
            <person name="Bense V."/>
            <person name="Catcheside P."/>
            <person name="Chovatia M."/>
            <person name="Cooper J."/>
            <person name="Damon W."/>
            <person name="Desjardin D."/>
            <person name="Finy P."/>
            <person name="Geml J."/>
            <person name="Haridas S."/>
            <person name="Hughes K."/>
            <person name="Justo A."/>
            <person name="Karasinski D."/>
            <person name="Kautmanova I."/>
            <person name="Kiss B."/>
            <person name="Kocsube S."/>
            <person name="Kotiranta H."/>
            <person name="LaButti K.M."/>
            <person name="Lechner B.E."/>
            <person name="Liimatainen K."/>
            <person name="Lipzen A."/>
            <person name="Lukacs Z."/>
            <person name="Mihaltcheva S."/>
            <person name="Morgado L.N."/>
            <person name="Niskanen T."/>
            <person name="Noordeloos M.E."/>
            <person name="Ohm R.A."/>
            <person name="Ortiz-Santana B."/>
            <person name="Ovrebo C."/>
            <person name="Racz N."/>
            <person name="Riley R."/>
            <person name="Savchenko A."/>
            <person name="Shiryaev A."/>
            <person name="Soop K."/>
            <person name="Spirin V."/>
            <person name="Szebenyi C."/>
            <person name="Tomsovsky M."/>
            <person name="Tulloss R.E."/>
            <person name="Uehling J."/>
            <person name="Grigoriev I.V."/>
            <person name="Vagvolgyi C."/>
            <person name="Papp T."/>
            <person name="Martin F.M."/>
            <person name="Miettinen O."/>
            <person name="Hibbett D.S."/>
            <person name="Nagy L.G."/>
        </authorList>
    </citation>
    <scope>NUCLEOTIDE SEQUENCE [LARGE SCALE GENOMIC DNA]</scope>
    <source>
        <strain evidence="1 2">NL-1719</strain>
    </source>
</reference>
<sequence>MGQRHQAYIIARVIPYGNFKTQHRCVSALHHQWCYGSLPLKAALRFMKLIKQKEHARVILEEIKALNGKYGSHLEKTPLIPSVPCPFTSLLMKLAWSLNLDSANPEDMYLSRALDLDAFMKISEGDNNDGVTVINVSDPYSPSYSFVSSACGGGKPITAEQYVRNYYPPGSEAWPTDFRATQKDSSISESTGIMTTAPKEVPSLADLVLGPALEKSLRDNNQEELLRLLLPHIFDQILVILRSHNPMLDGGVFLLSNILEGIKDKKIINLSGFHFSSQQVLSFIPIDAELEVVDLSHNHAADIEVIEQLLTRYRSLRRLVLLDTHIPEDDIVALLKTKPELFYRIEAIVHPVFMKPLTSTPIPSACTHIFILTDHEAYSTYHPPSCVGLPFFTPAQVLRALLHYTKIIKENLAYGISLENGWTIALGAYASESLRDGRNWGERIVPYVPSLLRLPDALKSIHGWNLFWAPSWCYSEIPYAFVKDGGNGSFQVYDVRGFFKELELEGRPAVPQDELEVLFNEFAVVKKGQAVFRCFSEEEVHKHRMLTT</sequence>
<accession>A0ACD3B3E0</accession>
<evidence type="ECO:0000313" key="2">
    <source>
        <dbReference type="Proteomes" id="UP000308600"/>
    </source>
</evidence>
<dbReference type="EMBL" id="ML208281">
    <property type="protein sequence ID" value="TFK72818.1"/>
    <property type="molecule type" value="Genomic_DNA"/>
</dbReference>
<evidence type="ECO:0000313" key="1">
    <source>
        <dbReference type="EMBL" id="TFK72818.1"/>
    </source>
</evidence>
<keyword evidence="2" id="KW-1185">Reference proteome</keyword>
<organism evidence="1 2">
    <name type="scientific">Pluteus cervinus</name>
    <dbReference type="NCBI Taxonomy" id="181527"/>
    <lineage>
        <taxon>Eukaryota</taxon>
        <taxon>Fungi</taxon>
        <taxon>Dikarya</taxon>
        <taxon>Basidiomycota</taxon>
        <taxon>Agaricomycotina</taxon>
        <taxon>Agaricomycetes</taxon>
        <taxon>Agaricomycetidae</taxon>
        <taxon>Agaricales</taxon>
        <taxon>Pluteineae</taxon>
        <taxon>Pluteaceae</taxon>
        <taxon>Pluteus</taxon>
    </lineage>
</organism>
<dbReference type="Proteomes" id="UP000308600">
    <property type="component" value="Unassembled WGS sequence"/>
</dbReference>
<gene>
    <name evidence="1" type="ORF">BDN72DRAFT_957001</name>
</gene>
<proteinExistence type="predicted"/>
<name>A0ACD3B3E0_9AGAR</name>